<dbReference type="Pfam" id="PF02179">
    <property type="entry name" value="BAG"/>
    <property type="match status" value="1"/>
</dbReference>
<dbReference type="PANTHER" id="PTHR33322">
    <property type="entry name" value="BAG DOMAIN CONTAINING PROTEIN, EXPRESSED"/>
    <property type="match status" value="1"/>
</dbReference>
<dbReference type="GO" id="GO:0009506">
    <property type="term" value="C:plasmodesma"/>
    <property type="evidence" value="ECO:0007669"/>
    <property type="project" value="TreeGrafter"/>
</dbReference>
<dbReference type="PROSITE" id="PS50096">
    <property type="entry name" value="IQ"/>
    <property type="match status" value="1"/>
</dbReference>
<feature type="domain" description="BAG" evidence="2">
    <location>
        <begin position="74"/>
        <end position="151"/>
    </location>
</feature>
<dbReference type="SMART" id="SM00264">
    <property type="entry name" value="BAG"/>
    <property type="match status" value="1"/>
</dbReference>
<evidence type="ECO:0000256" key="1">
    <source>
        <dbReference type="ARBA" id="ARBA00023186"/>
    </source>
</evidence>
<organism evidence="3 4">
    <name type="scientific">Dioscorea cayennensis subsp. rotundata</name>
    <name type="common">White Guinea yam</name>
    <name type="synonym">Dioscorea rotundata</name>
    <dbReference type="NCBI Taxonomy" id="55577"/>
    <lineage>
        <taxon>Eukaryota</taxon>
        <taxon>Viridiplantae</taxon>
        <taxon>Streptophyta</taxon>
        <taxon>Embryophyta</taxon>
        <taxon>Tracheophyta</taxon>
        <taxon>Spermatophyta</taxon>
        <taxon>Magnoliopsida</taxon>
        <taxon>Liliopsida</taxon>
        <taxon>Dioscoreales</taxon>
        <taxon>Dioscoreaceae</taxon>
        <taxon>Dioscorea</taxon>
    </lineage>
</organism>
<accession>A0AB40AWX3</accession>
<keyword evidence="1" id="KW-0143">Chaperone</keyword>
<dbReference type="PANTHER" id="PTHR33322:SF8">
    <property type="entry name" value="BAG FAMILY MOLECULAR CHAPERONE REGULATOR 5, MITOCHONDRIAL"/>
    <property type="match status" value="1"/>
</dbReference>
<dbReference type="AlphaFoldDB" id="A0AB40AWX3"/>
<evidence type="ECO:0000313" key="3">
    <source>
        <dbReference type="Proteomes" id="UP001515500"/>
    </source>
</evidence>
<dbReference type="SUPFAM" id="SSF63491">
    <property type="entry name" value="BAG domain"/>
    <property type="match status" value="1"/>
</dbReference>
<proteinExistence type="predicted"/>
<reference evidence="4" key="1">
    <citation type="submission" date="2025-08" db="UniProtKB">
        <authorList>
            <consortium name="RefSeq"/>
        </authorList>
    </citation>
    <scope>IDENTIFICATION</scope>
</reference>
<keyword evidence="3" id="KW-1185">Reference proteome</keyword>
<dbReference type="RefSeq" id="XP_039119239.1">
    <property type="nucleotide sequence ID" value="XM_039263305.1"/>
</dbReference>
<gene>
    <name evidence="4" type="primary">LOC120255488</name>
</gene>
<dbReference type="InterPro" id="IPR003103">
    <property type="entry name" value="BAG_domain"/>
</dbReference>
<dbReference type="InterPro" id="IPR040400">
    <property type="entry name" value="BAG5/6/7/8"/>
</dbReference>
<protein>
    <submittedName>
        <fullName evidence="4">BAG family molecular chaperone regulator 5, mitochondrial-like</fullName>
    </submittedName>
</protein>
<dbReference type="Proteomes" id="UP001515500">
    <property type="component" value="Unplaced"/>
</dbReference>
<dbReference type="GO" id="GO:0051087">
    <property type="term" value="F:protein-folding chaperone binding"/>
    <property type="evidence" value="ECO:0007669"/>
    <property type="project" value="InterPro"/>
</dbReference>
<evidence type="ECO:0000259" key="2">
    <source>
        <dbReference type="PROSITE" id="PS51035"/>
    </source>
</evidence>
<dbReference type="PROSITE" id="PS51035">
    <property type="entry name" value="BAG"/>
    <property type="match status" value="1"/>
</dbReference>
<dbReference type="GO" id="GO:0006457">
    <property type="term" value="P:protein folding"/>
    <property type="evidence" value="ECO:0007669"/>
    <property type="project" value="TreeGrafter"/>
</dbReference>
<dbReference type="InterPro" id="IPR036533">
    <property type="entry name" value="BAG_dom_sf"/>
</dbReference>
<dbReference type="Gene3D" id="1.20.58.120">
    <property type="entry name" value="BAG domain"/>
    <property type="match status" value="1"/>
</dbReference>
<dbReference type="GeneID" id="120255488"/>
<name>A0AB40AWX3_DIOCR</name>
<sequence length="202" mass="22558">MSFFFYYESSFYSTQNDQNAPHNPNNTIISIPIETPNETLTPIPIPVVSPAAIAAASKIQSSYRSHLLRSLTHKILAIDADATRLEALIRRQDTVDAVRRDPRERAKLAEALMALLLRLDSIPGFYPSVRDLRRATTRRVVALQEVFDAVVSAPAAVGSDGFPPSWDELVAEISRDDDDEEEEIMVPAKKGLECFERFLAEV</sequence>
<evidence type="ECO:0000313" key="4">
    <source>
        <dbReference type="RefSeq" id="XP_039119239.1"/>
    </source>
</evidence>